<name>A0AAD5PAG5_9FUNG</name>
<organism evidence="2 3">
    <name type="scientific">Phascolomyces articulosus</name>
    <dbReference type="NCBI Taxonomy" id="60185"/>
    <lineage>
        <taxon>Eukaryota</taxon>
        <taxon>Fungi</taxon>
        <taxon>Fungi incertae sedis</taxon>
        <taxon>Mucoromycota</taxon>
        <taxon>Mucoromycotina</taxon>
        <taxon>Mucoromycetes</taxon>
        <taxon>Mucorales</taxon>
        <taxon>Lichtheimiaceae</taxon>
        <taxon>Phascolomyces</taxon>
    </lineage>
</organism>
<evidence type="ECO:0000313" key="2">
    <source>
        <dbReference type="EMBL" id="KAI9252961.1"/>
    </source>
</evidence>
<gene>
    <name evidence="2" type="ORF">BDA99DRAFT_540951</name>
</gene>
<reference evidence="2" key="2">
    <citation type="submission" date="2023-02" db="EMBL/GenBank/DDBJ databases">
        <authorList>
            <consortium name="DOE Joint Genome Institute"/>
            <person name="Mondo S.J."/>
            <person name="Chang Y."/>
            <person name="Wang Y."/>
            <person name="Ahrendt S."/>
            <person name="Andreopoulos W."/>
            <person name="Barry K."/>
            <person name="Beard J."/>
            <person name="Benny G.L."/>
            <person name="Blankenship S."/>
            <person name="Bonito G."/>
            <person name="Cuomo C."/>
            <person name="Desiro A."/>
            <person name="Gervers K.A."/>
            <person name="Hundley H."/>
            <person name="Kuo A."/>
            <person name="LaButti K."/>
            <person name="Lang B.F."/>
            <person name="Lipzen A."/>
            <person name="O'Donnell K."/>
            <person name="Pangilinan J."/>
            <person name="Reynolds N."/>
            <person name="Sandor L."/>
            <person name="Smith M.W."/>
            <person name="Tsang A."/>
            <person name="Grigoriev I.V."/>
            <person name="Stajich J.E."/>
            <person name="Spatafora J.W."/>
        </authorList>
    </citation>
    <scope>NUCLEOTIDE SEQUENCE</scope>
    <source>
        <strain evidence="2">RSA 2281</strain>
    </source>
</reference>
<keyword evidence="3" id="KW-1185">Reference proteome</keyword>
<reference evidence="2" key="1">
    <citation type="journal article" date="2022" name="IScience">
        <title>Evolution of zygomycete secretomes and the origins of terrestrial fungal ecologies.</title>
        <authorList>
            <person name="Chang Y."/>
            <person name="Wang Y."/>
            <person name="Mondo S."/>
            <person name="Ahrendt S."/>
            <person name="Andreopoulos W."/>
            <person name="Barry K."/>
            <person name="Beard J."/>
            <person name="Benny G.L."/>
            <person name="Blankenship S."/>
            <person name="Bonito G."/>
            <person name="Cuomo C."/>
            <person name="Desiro A."/>
            <person name="Gervers K.A."/>
            <person name="Hundley H."/>
            <person name="Kuo A."/>
            <person name="LaButti K."/>
            <person name="Lang B.F."/>
            <person name="Lipzen A."/>
            <person name="O'Donnell K."/>
            <person name="Pangilinan J."/>
            <person name="Reynolds N."/>
            <person name="Sandor L."/>
            <person name="Smith M.E."/>
            <person name="Tsang A."/>
            <person name="Grigoriev I.V."/>
            <person name="Stajich J.E."/>
            <person name="Spatafora J.W."/>
        </authorList>
    </citation>
    <scope>NUCLEOTIDE SEQUENCE</scope>
    <source>
        <strain evidence="2">RSA 2281</strain>
    </source>
</reference>
<sequence>MLFASTLPQQAHSFCIYNKDDSKVRFYVKQVGGVDKVHAPKRFEKKGVYPGKSGCCDFQNYDCSDIAEKNHPIKLWFNLYHFGPDAGYDVTCPADSKVFVSGTQEDPKFEVTDADGNPVDFKLYKVNRKAYSYGYSKNDKKKDAVIDDSKNKGDNDKKKGDDDSKKKNGNDKKENDN</sequence>
<comment type="caution">
    <text evidence="2">The sequence shown here is derived from an EMBL/GenBank/DDBJ whole genome shotgun (WGS) entry which is preliminary data.</text>
</comment>
<protein>
    <submittedName>
        <fullName evidence="2">Uncharacterized protein</fullName>
    </submittedName>
</protein>
<proteinExistence type="predicted"/>
<dbReference type="AlphaFoldDB" id="A0AAD5PAG5"/>
<accession>A0AAD5PAG5</accession>
<evidence type="ECO:0000313" key="3">
    <source>
        <dbReference type="Proteomes" id="UP001209540"/>
    </source>
</evidence>
<feature type="region of interest" description="Disordered" evidence="1">
    <location>
        <begin position="142"/>
        <end position="177"/>
    </location>
</feature>
<evidence type="ECO:0000256" key="1">
    <source>
        <dbReference type="SAM" id="MobiDB-lite"/>
    </source>
</evidence>
<dbReference type="EMBL" id="JAIXMP010000027">
    <property type="protein sequence ID" value="KAI9252961.1"/>
    <property type="molecule type" value="Genomic_DNA"/>
</dbReference>
<dbReference type="Proteomes" id="UP001209540">
    <property type="component" value="Unassembled WGS sequence"/>
</dbReference>